<dbReference type="RefSeq" id="WP_344649856.1">
    <property type="nucleotide sequence ID" value="NZ_BAAAGX010000014.1"/>
</dbReference>
<organism evidence="3 4">
    <name type="scientific">Cryptosporangium japonicum</name>
    <dbReference type="NCBI Taxonomy" id="80872"/>
    <lineage>
        <taxon>Bacteria</taxon>
        <taxon>Bacillati</taxon>
        <taxon>Actinomycetota</taxon>
        <taxon>Actinomycetes</taxon>
        <taxon>Cryptosporangiales</taxon>
        <taxon>Cryptosporangiaceae</taxon>
        <taxon>Cryptosporangium</taxon>
    </lineage>
</organism>
<feature type="region of interest" description="Disordered" evidence="1">
    <location>
        <begin position="67"/>
        <end position="93"/>
    </location>
</feature>
<name>A0ABN0UCT0_9ACTN</name>
<protein>
    <submittedName>
        <fullName evidence="3">Uncharacterized protein</fullName>
    </submittedName>
</protein>
<sequence length="369" mass="38702">MDESRTRALLTRVVAEAPPPAAVDVDRIIALAAAREHQRTRWVLAAAAAVAVVVTLAVSVLTLGPGAERAAPPAGPAKLPIQKLPAEKPQPNLPLPGAAPTRFDLLRSELVVSGLPDDLTENGAQVRFTALGYYGTQKRSSRAVYITVGARDARLNRVIGNRIVKTTPGPSIHGHPSTLNQWDPGFGWQLTWNWAPGAPASVVVVGYPNPGELAAKIATALRVNLTGHARLPFTVRAPAGALLSEFQATVDLSGTGRQPSATAAFGGPGSGFISINTNPLGAGIGDADSVYEDRPARIKTEKSGNGQGGEFTTMVVAADDLKVTGTCNYNPNPEVSAAEFKKLCLSTTASVRRVGNFTNASEWPIFSVR</sequence>
<keyword evidence="2" id="KW-1133">Transmembrane helix</keyword>
<dbReference type="EMBL" id="BAAAGX010000014">
    <property type="protein sequence ID" value="GAA0246336.1"/>
    <property type="molecule type" value="Genomic_DNA"/>
</dbReference>
<comment type="caution">
    <text evidence="3">The sequence shown here is derived from an EMBL/GenBank/DDBJ whole genome shotgun (WGS) entry which is preliminary data.</text>
</comment>
<keyword evidence="2" id="KW-0812">Transmembrane</keyword>
<evidence type="ECO:0000313" key="3">
    <source>
        <dbReference type="EMBL" id="GAA0246336.1"/>
    </source>
</evidence>
<keyword evidence="2" id="KW-0472">Membrane</keyword>
<evidence type="ECO:0000256" key="2">
    <source>
        <dbReference type="SAM" id="Phobius"/>
    </source>
</evidence>
<keyword evidence="4" id="KW-1185">Reference proteome</keyword>
<feature type="transmembrane region" description="Helical" evidence="2">
    <location>
        <begin position="42"/>
        <end position="63"/>
    </location>
</feature>
<proteinExistence type="predicted"/>
<evidence type="ECO:0000256" key="1">
    <source>
        <dbReference type="SAM" id="MobiDB-lite"/>
    </source>
</evidence>
<dbReference type="Proteomes" id="UP001500967">
    <property type="component" value="Unassembled WGS sequence"/>
</dbReference>
<accession>A0ABN0UCT0</accession>
<evidence type="ECO:0000313" key="4">
    <source>
        <dbReference type="Proteomes" id="UP001500967"/>
    </source>
</evidence>
<reference evidence="3 4" key="1">
    <citation type="journal article" date="2019" name="Int. J. Syst. Evol. Microbiol.">
        <title>The Global Catalogue of Microorganisms (GCM) 10K type strain sequencing project: providing services to taxonomists for standard genome sequencing and annotation.</title>
        <authorList>
            <consortium name="The Broad Institute Genomics Platform"/>
            <consortium name="The Broad Institute Genome Sequencing Center for Infectious Disease"/>
            <person name="Wu L."/>
            <person name="Ma J."/>
        </authorList>
    </citation>
    <scope>NUCLEOTIDE SEQUENCE [LARGE SCALE GENOMIC DNA]</scope>
    <source>
        <strain evidence="3 4">JCM 10425</strain>
    </source>
</reference>
<gene>
    <name evidence="3" type="ORF">GCM10009539_34620</name>
</gene>